<dbReference type="GO" id="GO:0005576">
    <property type="term" value="C:extracellular region"/>
    <property type="evidence" value="ECO:0007669"/>
    <property type="project" value="TreeGrafter"/>
</dbReference>
<accession>A0A9W8XL97</accession>
<dbReference type="GO" id="GO:0008061">
    <property type="term" value="F:chitin binding"/>
    <property type="evidence" value="ECO:0007669"/>
    <property type="project" value="InterPro"/>
</dbReference>
<dbReference type="EMBL" id="JAPEUX010000004">
    <property type="protein sequence ID" value="KAJ4353995.1"/>
    <property type="molecule type" value="Genomic_DNA"/>
</dbReference>
<evidence type="ECO:0000256" key="2">
    <source>
        <dbReference type="SAM" id="SignalP"/>
    </source>
</evidence>
<dbReference type="GO" id="GO:0008843">
    <property type="term" value="F:endochitinase activity"/>
    <property type="evidence" value="ECO:0007669"/>
    <property type="project" value="UniProtKB-EC"/>
</dbReference>
<dbReference type="InterPro" id="IPR011583">
    <property type="entry name" value="Chitinase_II/V-like_cat"/>
</dbReference>
<dbReference type="Proteomes" id="UP001140513">
    <property type="component" value="Unassembled WGS sequence"/>
</dbReference>
<feature type="signal peptide" evidence="2">
    <location>
        <begin position="1"/>
        <end position="24"/>
    </location>
</feature>
<dbReference type="EC" id="3.2.1.14" evidence="1"/>
<gene>
    <name evidence="4" type="ORF">N0V89_005727</name>
</gene>
<dbReference type="PROSITE" id="PS51910">
    <property type="entry name" value="GH18_2"/>
    <property type="match status" value="1"/>
</dbReference>
<protein>
    <recommendedName>
        <fullName evidence="1">chitinase</fullName>
        <ecNumber evidence="1">3.2.1.14</ecNumber>
    </recommendedName>
</protein>
<dbReference type="Gene3D" id="3.20.20.80">
    <property type="entry name" value="Glycosidases"/>
    <property type="match status" value="1"/>
</dbReference>
<keyword evidence="2" id="KW-0732">Signal</keyword>
<organism evidence="4 5">
    <name type="scientific">Didymosphaeria variabile</name>
    <dbReference type="NCBI Taxonomy" id="1932322"/>
    <lineage>
        <taxon>Eukaryota</taxon>
        <taxon>Fungi</taxon>
        <taxon>Dikarya</taxon>
        <taxon>Ascomycota</taxon>
        <taxon>Pezizomycotina</taxon>
        <taxon>Dothideomycetes</taxon>
        <taxon>Pleosporomycetidae</taxon>
        <taxon>Pleosporales</taxon>
        <taxon>Massarineae</taxon>
        <taxon>Didymosphaeriaceae</taxon>
        <taxon>Didymosphaeria</taxon>
    </lineage>
</organism>
<evidence type="ECO:0000313" key="5">
    <source>
        <dbReference type="Proteomes" id="UP001140513"/>
    </source>
</evidence>
<dbReference type="InterPro" id="IPR050314">
    <property type="entry name" value="Glycosyl_Hydrlase_18"/>
</dbReference>
<dbReference type="GeneID" id="80909257"/>
<name>A0A9W8XL97_9PLEO</name>
<dbReference type="InterPro" id="IPR001223">
    <property type="entry name" value="Glyco_hydro18_cat"/>
</dbReference>
<dbReference type="Pfam" id="PF00704">
    <property type="entry name" value="Glyco_hydro_18"/>
    <property type="match status" value="1"/>
</dbReference>
<reference evidence="4" key="1">
    <citation type="submission" date="2022-10" db="EMBL/GenBank/DDBJ databases">
        <title>Tapping the CABI collections for fungal endophytes: first genome assemblies for Collariella, Neodidymelliopsis, Ascochyta clinopodiicola, Didymella pomorum, Didymosphaeria variabile, Neocosmospora piperis and Neocucurbitaria cava.</title>
        <authorList>
            <person name="Hill R."/>
        </authorList>
    </citation>
    <scope>NUCLEOTIDE SEQUENCE</scope>
    <source>
        <strain evidence="4">IMI 356815</strain>
    </source>
</reference>
<keyword evidence="5" id="KW-1185">Reference proteome</keyword>
<sequence>MARFCLRLLTCILTVLAIVTEASGDVPRYIMYLTGQHPIVPSPPLIKDVTHVAMAFMRSEIFNDPDRDEWPLFMTVEEARTKFPKETKIMVAIGGWGNEDGFREAARTEKARRIWAEGVRIMVESTGADGVDIDWDGNGEDYKRTPNSAHAWELTAYPLLLSAVRIALGPSKLISAAVPGLSRDMLAFAPSTMPFIMPSVDFLNIMTYDLMNRRDNVTKHHTGFKNSLEAIDAYIGAGLEPSKANLGLAFYVKWFKTDPAARQQCKAQPVGCPAALMEDPTTGADLGEAGAFSWHDDVPTELKASFNKALEGGVYDKDGYFYFDAEEDLFWSFDTPDAIRRKISQIRKKRRIGGVFAWGLGEDAPDLKHLKAANKAVQLWRDGRVDRSEL</sequence>
<feature type="domain" description="GH18" evidence="3">
    <location>
        <begin position="27"/>
        <end position="377"/>
    </location>
</feature>
<dbReference type="SUPFAM" id="SSF51445">
    <property type="entry name" value="(Trans)glycosidases"/>
    <property type="match status" value="1"/>
</dbReference>
<dbReference type="AlphaFoldDB" id="A0A9W8XL97"/>
<evidence type="ECO:0000256" key="1">
    <source>
        <dbReference type="ARBA" id="ARBA00012729"/>
    </source>
</evidence>
<dbReference type="RefSeq" id="XP_056071769.1">
    <property type="nucleotide sequence ID" value="XM_056214502.1"/>
</dbReference>
<dbReference type="GO" id="GO:0005975">
    <property type="term" value="P:carbohydrate metabolic process"/>
    <property type="evidence" value="ECO:0007669"/>
    <property type="project" value="InterPro"/>
</dbReference>
<dbReference type="SMART" id="SM00636">
    <property type="entry name" value="Glyco_18"/>
    <property type="match status" value="1"/>
</dbReference>
<feature type="chain" id="PRO_5040796736" description="chitinase" evidence="2">
    <location>
        <begin position="25"/>
        <end position="390"/>
    </location>
</feature>
<evidence type="ECO:0000259" key="3">
    <source>
        <dbReference type="PROSITE" id="PS51910"/>
    </source>
</evidence>
<dbReference type="InterPro" id="IPR017853">
    <property type="entry name" value="GH"/>
</dbReference>
<evidence type="ECO:0000313" key="4">
    <source>
        <dbReference type="EMBL" id="KAJ4353995.1"/>
    </source>
</evidence>
<dbReference type="PANTHER" id="PTHR11177:SF378">
    <property type="entry name" value="CHITINASE"/>
    <property type="match status" value="1"/>
</dbReference>
<dbReference type="PANTHER" id="PTHR11177">
    <property type="entry name" value="CHITINASE"/>
    <property type="match status" value="1"/>
</dbReference>
<dbReference type="OrthoDB" id="73875at2759"/>
<proteinExistence type="predicted"/>
<dbReference type="GO" id="GO:0006032">
    <property type="term" value="P:chitin catabolic process"/>
    <property type="evidence" value="ECO:0007669"/>
    <property type="project" value="TreeGrafter"/>
</dbReference>
<comment type="caution">
    <text evidence="4">The sequence shown here is derived from an EMBL/GenBank/DDBJ whole genome shotgun (WGS) entry which is preliminary data.</text>
</comment>